<protein>
    <submittedName>
        <fullName evidence="2">Uncharacterized protein</fullName>
    </submittedName>
</protein>
<feature type="transmembrane region" description="Helical" evidence="1">
    <location>
        <begin position="359"/>
        <end position="378"/>
    </location>
</feature>
<sequence>MVPIANLEFKLQGIIGETSSMEDCISINAPLVIECIINTDPETISQSCQHAKCPIQTCNAHRDGVLCEKCQTGYSEAMFSKKCILNEDCLKFVNLLIIIILSGILYTILLMYQEEIRNFLFAHDKVSKWIISNTKKTHYKNTNKINPDKENVQNKNVKIYSNVMLTLLYYFQDAKLIVIDSIYPQEFNNDHTVLIDKIITDLFRFRVEPFIFFRQFCFIRNVTHYQKILIISSVIPYVYIIFGFLFVIMHILEFICVKKILNIENSQKWKNKIILFKTRIIGGLVMAVLLNYQNLTQYCLTLLKCLPMKGSWVLHVQSSIKCYTTGQYVLIIFAVFCLIPFFIVLLYGTILLKNDQIGTFQLIVAFLLPAPSIGYWILQKKFCNAKILHKNNVKTLLSNKIVNVLEGPFRETKLPILGTVCPHGILFFRRFLIVVFFTSIINPLSRTVSLFIVLLLFLIQHIYSKPYKDNYGNFYGTLTSTFLVCINAINIAKAAFEISENTSKLDGFINVIRYVEYSLISFTSAIVAVIIIVLFVYRLIYKIFQLF</sequence>
<feature type="transmembrane region" description="Helical" evidence="1">
    <location>
        <begin position="475"/>
        <end position="496"/>
    </location>
</feature>
<feature type="transmembrane region" description="Helical" evidence="1">
    <location>
        <begin position="517"/>
        <end position="540"/>
    </location>
</feature>
<dbReference type="EMBL" id="LWCA01001032">
    <property type="protein sequence ID" value="OAF66113.1"/>
    <property type="molecule type" value="Genomic_DNA"/>
</dbReference>
<name>A0A177AXL5_9BILA</name>
<dbReference type="OrthoDB" id="5989844at2759"/>
<keyword evidence="1" id="KW-0812">Transmembrane</keyword>
<feature type="transmembrane region" description="Helical" evidence="1">
    <location>
        <begin position="92"/>
        <end position="112"/>
    </location>
</feature>
<organism evidence="2 3">
    <name type="scientific">Intoshia linei</name>
    <dbReference type="NCBI Taxonomy" id="1819745"/>
    <lineage>
        <taxon>Eukaryota</taxon>
        <taxon>Metazoa</taxon>
        <taxon>Spiralia</taxon>
        <taxon>Lophotrochozoa</taxon>
        <taxon>Mesozoa</taxon>
        <taxon>Orthonectida</taxon>
        <taxon>Rhopaluridae</taxon>
        <taxon>Intoshia</taxon>
    </lineage>
</organism>
<evidence type="ECO:0000313" key="3">
    <source>
        <dbReference type="Proteomes" id="UP000078046"/>
    </source>
</evidence>
<accession>A0A177AXL5</accession>
<keyword evidence="1" id="KW-0472">Membrane</keyword>
<keyword evidence="1" id="KW-1133">Transmembrane helix</keyword>
<comment type="caution">
    <text evidence="2">The sequence shown here is derived from an EMBL/GenBank/DDBJ whole genome shotgun (WGS) entry which is preliminary data.</text>
</comment>
<feature type="transmembrane region" description="Helical" evidence="1">
    <location>
        <begin position="228"/>
        <end position="252"/>
    </location>
</feature>
<feature type="transmembrane region" description="Helical" evidence="1">
    <location>
        <begin position="444"/>
        <end position="463"/>
    </location>
</feature>
<reference evidence="2 3" key="1">
    <citation type="submission" date="2016-04" db="EMBL/GenBank/DDBJ databases">
        <title>The genome of Intoshia linei affirms orthonectids as highly simplified spiralians.</title>
        <authorList>
            <person name="Mikhailov K.V."/>
            <person name="Slusarev G.S."/>
            <person name="Nikitin M.A."/>
            <person name="Logacheva M.D."/>
            <person name="Penin A."/>
            <person name="Aleoshin V."/>
            <person name="Panchin Y.V."/>
        </authorList>
    </citation>
    <scope>NUCLEOTIDE SEQUENCE [LARGE SCALE GENOMIC DNA]</scope>
    <source>
        <strain evidence="2">Intl2013</strain>
        <tissue evidence="2">Whole animal</tissue>
    </source>
</reference>
<feature type="transmembrane region" description="Helical" evidence="1">
    <location>
        <begin position="328"/>
        <end position="352"/>
    </location>
</feature>
<proteinExistence type="predicted"/>
<dbReference type="Proteomes" id="UP000078046">
    <property type="component" value="Unassembled WGS sequence"/>
</dbReference>
<dbReference type="AlphaFoldDB" id="A0A177AXL5"/>
<evidence type="ECO:0000256" key="1">
    <source>
        <dbReference type="SAM" id="Phobius"/>
    </source>
</evidence>
<keyword evidence="3" id="KW-1185">Reference proteome</keyword>
<evidence type="ECO:0000313" key="2">
    <source>
        <dbReference type="EMBL" id="OAF66113.1"/>
    </source>
</evidence>
<gene>
    <name evidence="2" type="ORF">A3Q56_06125</name>
</gene>